<proteinExistence type="predicted"/>
<protein>
    <submittedName>
        <fullName evidence="2">Uncharacterized protein</fullName>
    </submittedName>
</protein>
<dbReference type="AlphaFoldDB" id="A0A9N9S6U4"/>
<name>A0A9N9S6U4_9DIPT</name>
<feature type="region of interest" description="Disordered" evidence="1">
    <location>
        <begin position="67"/>
        <end position="100"/>
    </location>
</feature>
<reference evidence="2" key="1">
    <citation type="submission" date="2022-01" db="EMBL/GenBank/DDBJ databases">
        <authorList>
            <person name="King R."/>
        </authorList>
    </citation>
    <scope>NUCLEOTIDE SEQUENCE</scope>
</reference>
<accession>A0A9N9S6U4</accession>
<evidence type="ECO:0000313" key="3">
    <source>
        <dbReference type="Proteomes" id="UP001153620"/>
    </source>
</evidence>
<dbReference type="OrthoDB" id="10500700at2759"/>
<sequence length="100" mass="11673">MINQREPVLVEELLHEVEDELCDDDEAEQSRGSKVAAFFQKPFDFIQMMVQFVIYFMVRMATEGCMLPMPELDDDENEEEADEDEDDVGDLGFNDEKKEK</sequence>
<keyword evidence="3" id="KW-1185">Reference proteome</keyword>
<reference evidence="2" key="2">
    <citation type="submission" date="2022-10" db="EMBL/GenBank/DDBJ databases">
        <authorList>
            <consortium name="ENA_rothamsted_submissions"/>
            <consortium name="culmorum"/>
            <person name="King R."/>
        </authorList>
    </citation>
    <scope>NUCLEOTIDE SEQUENCE</scope>
</reference>
<evidence type="ECO:0000313" key="2">
    <source>
        <dbReference type="EMBL" id="CAG9810087.1"/>
    </source>
</evidence>
<dbReference type="Proteomes" id="UP001153620">
    <property type="component" value="Chromosome 4"/>
</dbReference>
<evidence type="ECO:0000256" key="1">
    <source>
        <dbReference type="SAM" id="MobiDB-lite"/>
    </source>
</evidence>
<gene>
    <name evidence="2" type="ORF">CHIRRI_LOCUS12905</name>
</gene>
<organism evidence="2 3">
    <name type="scientific">Chironomus riparius</name>
    <dbReference type="NCBI Taxonomy" id="315576"/>
    <lineage>
        <taxon>Eukaryota</taxon>
        <taxon>Metazoa</taxon>
        <taxon>Ecdysozoa</taxon>
        <taxon>Arthropoda</taxon>
        <taxon>Hexapoda</taxon>
        <taxon>Insecta</taxon>
        <taxon>Pterygota</taxon>
        <taxon>Neoptera</taxon>
        <taxon>Endopterygota</taxon>
        <taxon>Diptera</taxon>
        <taxon>Nematocera</taxon>
        <taxon>Chironomoidea</taxon>
        <taxon>Chironomidae</taxon>
        <taxon>Chironominae</taxon>
        <taxon>Chironomus</taxon>
    </lineage>
</organism>
<dbReference type="EMBL" id="OU895880">
    <property type="protein sequence ID" value="CAG9810087.1"/>
    <property type="molecule type" value="Genomic_DNA"/>
</dbReference>
<feature type="compositionally biased region" description="Acidic residues" evidence="1">
    <location>
        <begin position="71"/>
        <end position="89"/>
    </location>
</feature>